<comment type="caution">
    <text evidence="1">The sequence shown here is derived from an EMBL/GenBank/DDBJ whole genome shotgun (WGS) entry which is preliminary data.</text>
</comment>
<sequence>MSKLIFQLSIGICKALVIQEFRRLSEKYGQPTNQDRDLLSPEETLSIGPTTTLKEVLLSDLEHDLLPGLRLQLAKISYLLRPIGLRMDVNSNIKQLLEIQPEIERTIDQVKLHIVYLCPEGILSSEPNRVDDQDLRQFKSYRLRSLRTQFSKATFDFIERTIECIKGSEFDIAQCSWKRELKTLNYTIVAIKMLVDPHPYYRTENNEEPTQKLVHQPVIKLANLATSLTKVSH</sequence>
<dbReference type="Proteomes" id="UP000054564">
    <property type="component" value="Unassembled WGS sequence"/>
</dbReference>
<dbReference type="EMBL" id="AJIL01000018">
    <property type="protein sequence ID" value="KNF03306.1"/>
    <property type="molecule type" value="Genomic_DNA"/>
</dbReference>
<keyword evidence="2" id="KW-1185">Reference proteome</keyword>
<dbReference type="PANTHER" id="PTHR33069">
    <property type="entry name" value="CHROMOSOME 7, WHOLE GENOME SHOTGUN SEQUENCE-RELATED"/>
    <property type="match status" value="1"/>
</dbReference>
<gene>
    <name evidence="1" type="ORF">PSTG_03574</name>
</gene>
<name>A0A0L0VVK6_9BASI</name>
<accession>A0A0L0VVK6</accession>
<evidence type="ECO:0000313" key="2">
    <source>
        <dbReference type="Proteomes" id="UP000054564"/>
    </source>
</evidence>
<dbReference type="PANTHER" id="PTHR33069:SF3">
    <property type="entry name" value="DYNEIN HEAVY CHAIN TAIL DOMAIN-CONTAINING PROTEIN"/>
    <property type="match status" value="1"/>
</dbReference>
<protein>
    <submittedName>
        <fullName evidence="1">Uncharacterized protein</fullName>
    </submittedName>
</protein>
<evidence type="ECO:0000313" key="1">
    <source>
        <dbReference type="EMBL" id="KNF03306.1"/>
    </source>
</evidence>
<reference evidence="2" key="1">
    <citation type="submission" date="2014-03" db="EMBL/GenBank/DDBJ databases">
        <title>The Genome Sequence of Puccinia striiformis f. sp. tritici PST-78.</title>
        <authorList>
            <consortium name="The Broad Institute Genome Sequencing Platform"/>
            <person name="Cuomo C."/>
            <person name="Hulbert S."/>
            <person name="Chen X."/>
            <person name="Walker B."/>
            <person name="Young S.K."/>
            <person name="Zeng Q."/>
            <person name="Gargeya S."/>
            <person name="Fitzgerald M."/>
            <person name="Haas B."/>
            <person name="Abouelleil A."/>
            <person name="Alvarado L."/>
            <person name="Arachchi H.M."/>
            <person name="Berlin A.M."/>
            <person name="Chapman S.B."/>
            <person name="Goldberg J."/>
            <person name="Griggs A."/>
            <person name="Gujja S."/>
            <person name="Hansen M."/>
            <person name="Howarth C."/>
            <person name="Imamovic A."/>
            <person name="Larimer J."/>
            <person name="McCowan C."/>
            <person name="Montmayeur A."/>
            <person name="Murphy C."/>
            <person name="Neiman D."/>
            <person name="Pearson M."/>
            <person name="Priest M."/>
            <person name="Roberts A."/>
            <person name="Saif S."/>
            <person name="Shea T."/>
            <person name="Sisk P."/>
            <person name="Sykes S."/>
            <person name="Wortman J."/>
            <person name="Nusbaum C."/>
            <person name="Birren B."/>
        </authorList>
    </citation>
    <scope>NUCLEOTIDE SEQUENCE [LARGE SCALE GENOMIC DNA]</scope>
    <source>
        <strain evidence="2">race PST-78</strain>
    </source>
</reference>
<dbReference type="AlphaFoldDB" id="A0A0L0VVK6"/>
<proteinExistence type="predicted"/>
<organism evidence="1 2">
    <name type="scientific">Puccinia striiformis f. sp. tritici PST-78</name>
    <dbReference type="NCBI Taxonomy" id="1165861"/>
    <lineage>
        <taxon>Eukaryota</taxon>
        <taxon>Fungi</taxon>
        <taxon>Dikarya</taxon>
        <taxon>Basidiomycota</taxon>
        <taxon>Pucciniomycotina</taxon>
        <taxon>Pucciniomycetes</taxon>
        <taxon>Pucciniales</taxon>
        <taxon>Pucciniaceae</taxon>
        <taxon>Puccinia</taxon>
    </lineage>
</organism>